<keyword evidence="2" id="KW-1185">Reference proteome</keyword>
<dbReference type="Proteomes" id="UP001472866">
    <property type="component" value="Chromosome 06"/>
</dbReference>
<proteinExistence type="predicted"/>
<dbReference type="EMBL" id="CP151506">
    <property type="protein sequence ID" value="WZN62466.1"/>
    <property type="molecule type" value="Genomic_DNA"/>
</dbReference>
<evidence type="ECO:0000313" key="1">
    <source>
        <dbReference type="EMBL" id="WZN62466.1"/>
    </source>
</evidence>
<name>A0AAX4P8W7_9CHLO</name>
<organism evidence="1 2">
    <name type="scientific">Chloropicon roscoffensis</name>
    <dbReference type="NCBI Taxonomy" id="1461544"/>
    <lineage>
        <taxon>Eukaryota</taxon>
        <taxon>Viridiplantae</taxon>
        <taxon>Chlorophyta</taxon>
        <taxon>Chloropicophyceae</taxon>
        <taxon>Chloropicales</taxon>
        <taxon>Chloropicaceae</taxon>
        <taxon>Chloropicon</taxon>
    </lineage>
</organism>
<sequence>MEAFLEEVKAGTADPTPLKKLEIRGKKPTVYIKDGFCCALFDRTTKEGKKGARFVGKDMERFREVLRAARTRTDDPNLKGLIVVKNAVGICRRNTVEKEDKTRILKGDKPEIVVVEE</sequence>
<reference evidence="1 2" key="1">
    <citation type="submission" date="2024-03" db="EMBL/GenBank/DDBJ databases">
        <title>Complete genome sequence of the green alga Chloropicon roscoffensis RCC1871.</title>
        <authorList>
            <person name="Lemieux C."/>
            <person name="Pombert J.-F."/>
            <person name="Otis C."/>
            <person name="Turmel M."/>
        </authorList>
    </citation>
    <scope>NUCLEOTIDE SEQUENCE [LARGE SCALE GENOMIC DNA]</scope>
    <source>
        <strain evidence="1 2">RCC1871</strain>
    </source>
</reference>
<protein>
    <submittedName>
        <fullName evidence="1">Uncharacterized protein</fullName>
    </submittedName>
</protein>
<gene>
    <name evidence="1" type="ORF">HKI87_06g40030</name>
</gene>
<accession>A0AAX4P8W7</accession>
<evidence type="ECO:0000313" key="2">
    <source>
        <dbReference type="Proteomes" id="UP001472866"/>
    </source>
</evidence>
<dbReference type="AlphaFoldDB" id="A0AAX4P8W7"/>